<reference evidence="1" key="2">
    <citation type="journal article" date="2015" name="Data Brief">
        <title>Shoot transcriptome of the giant reed, Arundo donax.</title>
        <authorList>
            <person name="Barrero R.A."/>
            <person name="Guerrero F.D."/>
            <person name="Moolhuijzen P."/>
            <person name="Goolsby J.A."/>
            <person name="Tidwell J."/>
            <person name="Bellgard S.E."/>
            <person name="Bellgard M.I."/>
        </authorList>
    </citation>
    <scope>NUCLEOTIDE SEQUENCE</scope>
    <source>
        <tissue evidence="1">Shoot tissue taken approximately 20 cm above the soil surface</tissue>
    </source>
</reference>
<accession>A0A0A9H648</accession>
<sequence>MYPHTKITQSIIYIANNDETTEA</sequence>
<name>A0A0A9H648_ARUDO</name>
<organism evidence="1">
    <name type="scientific">Arundo donax</name>
    <name type="common">Giant reed</name>
    <name type="synonym">Donax arundinaceus</name>
    <dbReference type="NCBI Taxonomy" id="35708"/>
    <lineage>
        <taxon>Eukaryota</taxon>
        <taxon>Viridiplantae</taxon>
        <taxon>Streptophyta</taxon>
        <taxon>Embryophyta</taxon>
        <taxon>Tracheophyta</taxon>
        <taxon>Spermatophyta</taxon>
        <taxon>Magnoliopsida</taxon>
        <taxon>Liliopsida</taxon>
        <taxon>Poales</taxon>
        <taxon>Poaceae</taxon>
        <taxon>PACMAD clade</taxon>
        <taxon>Arundinoideae</taxon>
        <taxon>Arundineae</taxon>
        <taxon>Arundo</taxon>
    </lineage>
</organism>
<protein>
    <submittedName>
        <fullName evidence="1">Uncharacterized protein</fullName>
    </submittedName>
</protein>
<proteinExistence type="predicted"/>
<evidence type="ECO:0000313" key="1">
    <source>
        <dbReference type="EMBL" id="JAE32650.1"/>
    </source>
</evidence>
<dbReference type="AlphaFoldDB" id="A0A0A9H648"/>
<reference evidence="1" key="1">
    <citation type="submission" date="2014-09" db="EMBL/GenBank/DDBJ databases">
        <authorList>
            <person name="Magalhaes I.L.F."/>
            <person name="Oliveira U."/>
            <person name="Santos F.R."/>
            <person name="Vidigal T.H.D.A."/>
            <person name="Brescovit A.D."/>
            <person name="Santos A.J."/>
        </authorList>
    </citation>
    <scope>NUCLEOTIDE SEQUENCE</scope>
    <source>
        <tissue evidence="1">Shoot tissue taken approximately 20 cm above the soil surface</tissue>
    </source>
</reference>
<dbReference type="EMBL" id="GBRH01165246">
    <property type="protein sequence ID" value="JAE32650.1"/>
    <property type="molecule type" value="Transcribed_RNA"/>
</dbReference>